<feature type="domain" description="HTH luxR-type" evidence="1">
    <location>
        <begin position="306"/>
        <end position="363"/>
    </location>
</feature>
<dbReference type="SMART" id="SM00421">
    <property type="entry name" value="HTH_LUXR"/>
    <property type="match status" value="1"/>
</dbReference>
<dbReference type="AlphaFoldDB" id="A0A2A4IDM9"/>
<gene>
    <name evidence="2" type="ORF">COA07_02870</name>
</gene>
<dbReference type="EMBL" id="NWVC01000001">
    <property type="protein sequence ID" value="PCG15922.1"/>
    <property type="molecule type" value="Genomic_DNA"/>
</dbReference>
<dbReference type="Proteomes" id="UP000218323">
    <property type="component" value="Unassembled WGS sequence"/>
</dbReference>
<dbReference type="Gene3D" id="1.10.10.10">
    <property type="entry name" value="Winged helix-like DNA-binding domain superfamily/Winged helix DNA-binding domain"/>
    <property type="match status" value="1"/>
</dbReference>
<dbReference type="GO" id="GO:0003677">
    <property type="term" value="F:DNA binding"/>
    <property type="evidence" value="ECO:0007669"/>
    <property type="project" value="InterPro"/>
</dbReference>
<protein>
    <submittedName>
        <fullName evidence="2">Transcriptional regulator</fullName>
    </submittedName>
</protein>
<accession>A0A2A4IDM9</accession>
<evidence type="ECO:0000313" key="2">
    <source>
        <dbReference type="EMBL" id="PCG15922.1"/>
    </source>
</evidence>
<dbReference type="SUPFAM" id="SSF46894">
    <property type="entry name" value="C-terminal effector domain of the bipartite response regulators"/>
    <property type="match status" value="1"/>
</dbReference>
<organism evidence="2 3">
    <name type="scientific">Sphingomonas adhaesiva</name>
    <dbReference type="NCBI Taxonomy" id="28212"/>
    <lineage>
        <taxon>Bacteria</taxon>
        <taxon>Pseudomonadati</taxon>
        <taxon>Pseudomonadota</taxon>
        <taxon>Alphaproteobacteria</taxon>
        <taxon>Sphingomonadales</taxon>
        <taxon>Sphingomonadaceae</taxon>
        <taxon>Sphingomonas</taxon>
    </lineage>
</organism>
<dbReference type="InterPro" id="IPR036388">
    <property type="entry name" value="WH-like_DNA-bd_sf"/>
</dbReference>
<dbReference type="InterPro" id="IPR000792">
    <property type="entry name" value="Tscrpt_reg_LuxR_C"/>
</dbReference>
<dbReference type="GO" id="GO:0006355">
    <property type="term" value="P:regulation of DNA-templated transcription"/>
    <property type="evidence" value="ECO:0007669"/>
    <property type="project" value="InterPro"/>
</dbReference>
<evidence type="ECO:0000313" key="3">
    <source>
        <dbReference type="Proteomes" id="UP000218323"/>
    </source>
</evidence>
<comment type="caution">
    <text evidence="2">The sequence shown here is derived from an EMBL/GenBank/DDBJ whole genome shotgun (WGS) entry which is preliminary data.</text>
</comment>
<dbReference type="InterPro" id="IPR016032">
    <property type="entry name" value="Sig_transdc_resp-reg_C-effctor"/>
</dbReference>
<keyword evidence="3" id="KW-1185">Reference proteome</keyword>
<name>A0A2A4IDM9_9SPHN</name>
<reference evidence="2 3" key="1">
    <citation type="submission" date="2017-09" db="EMBL/GenBank/DDBJ databases">
        <title>Sphingomonas adhaesiva DSM 7418, whole genome shotgun sequence.</title>
        <authorList>
            <person name="Feng G."/>
            <person name="Zhu H."/>
        </authorList>
    </citation>
    <scope>NUCLEOTIDE SEQUENCE [LARGE SCALE GENOMIC DNA]</scope>
    <source>
        <strain evidence="2 3">DSM 7418</strain>
    </source>
</reference>
<sequence length="368" mass="38978">MLDEAPLAEGFWRALHGQQSWDDAVRDLSRRFDGRFGEVAVAGPRGEIDHIRIHNVSQIGLADVLSHGVYSPVTNPRIGAAVTAPVGGVVADADFLMGRDPATIELYRKFLIPTGASEVMIAKLPARLPSGFAVFTVSRPQSRGAASRDERAALAALLPGIGGAVEMAARFGTMETDALVAAMARDDTATLALGLSRRPVALSAAAEEMLARGRHLVRRHHRIHAASRHSDMVLARALDDVLTGCALHRGVRRVVLRPADEDGPPLVAVLSPVPARGGGVLSAASVLMTIQGRPLGDDHAAALRDGFDMTRAETAVVMGLAAGLDLQTIARDRGVSYETIRAQLRAAMAKTATSRQSELVALVSALFR</sequence>
<proteinExistence type="predicted"/>
<evidence type="ECO:0000259" key="1">
    <source>
        <dbReference type="SMART" id="SM00421"/>
    </source>
</evidence>
<dbReference type="RefSeq" id="WP_066708321.1">
    <property type="nucleotide sequence ID" value="NZ_JBHIWA010000002.1"/>
</dbReference>